<evidence type="ECO:0000313" key="6">
    <source>
        <dbReference type="Proteomes" id="UP000294911"/>
    </source>
</evidence>
<evidence type="ECO:0000313" key="5">
    <source>
        <dbReference type="EMBL" id="TCP47874.1"/>
    </source>
</evidence>
<dbReference type="Gene3D" id="3.40.430.10">
    <property type="entry name" value="Dihydrofolate Reductase, subunit A"/>
    <property type="match status" value="1"/>
</dbReference>
<evidence type="ECO:0000256" key="3">
    <source>
        <dbReference type="ARBA" id="ARBA00023002"/>
    </source>
</evidence>
<dbReference type="Pfam" id="PF01872">
    <property type="entry name" value="RibD_C"/>
    <property type="match status" value="1"/>
</dbReference>
<name>A0A4R2QH22_9PSEU</name>
<evidence type="ECO:0000256" key="1">
    <source>
        <dbReference type="ARBA" id="ARBA00005104"/>
    </source>
</evidence>
<keyword evidence="6" id="KW-1185">Reference proteome</keyword>
<dbReference type="GO" id="GO:0009231">
    <property type="term" value="P:riboflavin biosynthetic process"/>
    <property type="evidence" value="ECO:0007669"/>
    <property type="project" value="InterPro"/>
</dbReference>
<reference evidence="5 6" key="1">
    <citation type="submission" date="2019-03" db="EMBL/GenBank/DDBJ databases">
        <title>Genomic Encyclopedia of Type Strains, Phase IV (KMG-IV): sequencing the most valuable type-strain genomes for metagenomic binning, comparative biology and taxonomic classification.</title>
        <authorList>
            <person name="Goeker M."/>
        </authorList>
    </citation>
    <scope>NUCLEOTIDE SEQUENCE [LARGE SCALE GENOMIC DNA]</scope>
    <source>
        <strain evidence="5 6">DSM 45765</strain>
    </source>
</reference>
<dbReference type="GO" id="GO:0008703">
    <property type="term" value="F:5-amino-6-(5-phosphoribosylamino)uracil reductase activity"/>
    <property type="evidence" value="ECO:0007669"/>
    <property type="project" value="InterPro"/>
</dbReference>
<dbReference type="InterPro" id="IPR002734">
    <property type="entry name" value="RibDG_C"/>
</dbReference>
<evidence type="ECO:0000256" key="2">
    <source>
        <dbReference type="ARBA" id="ARBA00022857"/>
    </source>
</evidence>
<accession>A0A4R2QH22</accession>
<proteinExistence type="predicted"/>
<dbReference type="RefSeq" id="WP_132879011.1">
    <property type="nucleotide sequence ID" value="NZ_SLXQ01000011.1"/>
</dbReference>
<protein>
    <submittedName>
        <fullName evidence="5">5-amino-6-(5-phosphoribosylamino)uracil reductase</fullName>
    </submittedName>
</protein>
<dbReference type="InterPro" id="IPR024072">
    <property type="entry name" value="DHFR-like_dom_sf"/>
</dbReference>
<evidence type="ECO:0000259" key="4">
    <source>
        <dbReference type="Pfam" id="PF01872"/>
    </source>
</evidence>
<dbReference type="EMBL" id="SLXQ01000011">
    <property type="protein sequence ID" value="TCP47874.1"/>
    <property type="molecule type" value="Genomic_DNA"/>
</dbReference>
<comment type="caution">
    <text evidence="5">The sequence shown here is derived from an EMBL/GenBank/DDBJ whole genome shotgun (WGS) entry which is preliminary data.</text>
</comment>
<dbReference type="AlphaFoldDB" id="A0A4R2QH22"/>
<keyword evidence="3" id="KW-0560">Oxidoreductase</keyword>
<dbReference type="InterPro" id="IPR050765">
    <property type="entry name" value="Riboflavin_Biosynth_HTPR"/>
</dbReference>
<dbReference type="Proteomes" id="UP000294911">
    <property type="component" value="Unassembled WGS sequence"/>
</dbReference>
<dbReference type="OrthoDB" id="9800865at2"/>
<comment type="pathway">
    <text evidence="1">Cofactor biosynthesis; riboflavin biosynthesis.</text>
</comment>
<dbReference type="PANTHER" id="PTHR38011:SF7">
    <property type="entry name" value="2,5-DIAMINO-6-RIBOSYLAMINO-4(3H)-PYRIMIDINONE 5'-PHOSPHATE REDUCTASE"/>
    <property type="match status" value="1"/>
</dbReference>
<dbReference type="SUPFAM" id="SSF53597">
    <property type="entry name" value="Dihydrofolate reductase-like"/>
    <property type="match status" value="1"/>
</dbReference>
<keyword evidence="2" id="KW-0521">NADP</keyword>
<gene>
    <name evidence="5" type="ORF">EV191_11179</name>
</gene>
<dbReference type="PANTHER" id="PTHR38011">
    <property type="entry name" value="DIHYDROFOLATE REDUCTASE FAMILY PROTEIN (AFU_ORTHOLOGUE AFUA_8G06820)"/>
    <property type="match status" value="1"/>
</dbReference>
<sequence>MYVVLSVAASLDGYIDDASDERLLLSNAEDFARVDRIRADADAILVGANTIRADDPRLLVRSEQYRREREAAGRGSSPTKVTVTNGGELNPDARFFTTGECAKLVYVGTAAAHATADRLGAAATVVDAGDPVEVHQVLADLARRGIQRLLVEGGGEMHTAFLTADLVDELHLVYAPFFIGDPNAPSFVRAAAFPQSQHRPMRLLEALPIGDLVLLRYRVRGA</sequence>
<feature type="domain" description="Bacterial bifunctional deaminase-reductase C-terminal" evidence="4">
    <location>
        <begin position="2"/>
        <end position="210"/>
    </location>
</feature>
<organism evidence="5 6">
    <name type="scientific">Tamaricihabitans halophyticus</name>
    <dbReference type="NCBI Taxonomy" id="1262583"/>
    <lineage>
        <taxon>Bacteria</taxon>
        <taxon>Bacillati</taxon>
        <taxon>Actinomycetota</taxon>
        <taxon>Actinomycetes</taxon>
        <taxon>Pseudonocardiales</taxon>
        <taxon>Pseudonocardiaceae</taxon>
        <taxon>Tamaricihabitans</taxon>
    </lineage>
</organism>